<dbReference type="NCBIfam" id="NF010328">
    <property type="entry name" value="PRK13763.1-3"/>
    <property type="match status" value="1"/>
</dbReference>
<accession>L0A9D7</accession>
<dbReference type="KEGG" id="clg:Calag_0742"/>
<dbReference type="InterPro" id="IPR041174">
    <property type="entry name" value="KRR1-like_KH1"/>
</dbReference>
<dbReference type="InterPro" id="IPR036612">
    <property type="entry name" value="KH_dom_type_1_sf"/>
</dbReference>
<dbReference type="SUPFAM" id="SSF54791">
    <property type="entry name" value="Eukaryotic type KH-domain (KH-domain type I)"/>
    <property type="match status" value="1"/>
</dbReference>
<evidence type="ECO:0000313" key="4">
    <source>
        <dbReference type="Proteomes" id="UP000010469"/>
    </source>
</evidence>
<organism evidence="3 4">
    <name type="scientific">Caldisphaera lagunensis (strain DSM 15908 / JCM 11604 / ANMR 0165 / IC-154)</name>
    <dbReference type="NCBI Taxonomy" id="1056495"/>
    <lineage>
        <taxon>Archaea</taxon>
        <taxon>Thermoproteota</taxon>
        <taxon>Thermoprotei</taxon>
        <taxon>Acidilobales</taxon>
        <taxon>Caldisphaeraceae</taxon>
        <taxon>Caldisphaera</taxon>
    </lineage>
</organism>
<dbReference type="HOGENOM" id="CLU_064992_3_1_2"/>
<dbReference type="AlphaFoldDB" id="L0A9D7"/>
<dbReference type="STRING" id="1056495.Calag_0742"/>
<dbReference type="InterPro" id="IPR019964">
    <property type="entry name" value="KH_domain_protein_archaea"/>
</dbReference>
<sequence>MSGREGRIEKWVKIYSQIPSENKEIFLKHFNEIKNYIEERLKVKVEIDNNSSLITIEPLDNNTSPADMMKAKDIIQALSIGFVKEEALKLLDEENVLIVIDIKSKVGDSNNHIKRVMGRIIGEDGRAKRTIEEITGTSIHIGNNLIGVIGDYDRATIAQYGIELLIDGRMHSTVYKRLESMMREIKRHDLTNLWEKRL</sequence>
<evidence type="ECO:0000313" key="3">
    <source>
        <dbReference type="EMBL" id="AFZ70486.1"/>
    </source>
</evidence>
<dbReference type="InterPro" id="IPR004087">
    <property type="entry name" value="KH_dom"/>
</dbReference>
<dbReference type="RefSeq" id="WP_015232383.1">
    <property type="nucleotide sequence ID" value="NC_019791.1"/>
</dbReference>
<protein>
    <submittedName>
        <fullName evidence="3">KH domain protein</fullName>
    </submittedName>
</protein>
<dbReference type="Proteomes" id="UP000010469">
    <property type="component" value="Chromosome"/>
</dbReference>
<keyword evidence="4" id="KW-1185">Reference proteome</keyword>
<dbReference type="InParanoid" id="L0A9D7"/>
<dbReference type="NCBIfam" id="TIGR03665">
    <property type="entry name" value="arCOG04150"/>
    <property type="match status" value="1"/>
</dbReference>
<name>L0A9D7_CALLD</name>
<reference evidence="4" key="1">
    <citation type="submission" date="2012-03" db="EMBL/GenBank/DDBJ databases">
        <title>Complete genome of Caldisphaera lagunensis DSM 15908.</title>
        <authorList>
            <person name="Lucas S."/>
            <person name="Copeland A."/>
            <person name="Lapidus A."/>
            <person name="Glavina del Rio T."/>
            <person name="Dalin E."/>
            <person name="Tice H."/>
            <person name="Bruce D."/>
            <person name="Goodwin L."/>
            <person name="Pitluck S."/>
            <person name="Peters L."/>
            <person name="Mikhailova N."/>
            <person name="Teshima H."/>
            <person name="Kyrpides N."/>
            <person name="Mavromatis K."/>
            <person name="Ivanova N."/>
            <person name="Brettin T."/>
            <person name="Detter J.C."/>
            <person name="Han C."/>
            <person name="Larimer F."/>
            <person name="Land M."/>
            <person name="Hauser L."/>
            <person name="Markowitz V."/>
            <person name="Cheng J.-F."/>
            <person name="Hugenholtz P."/>
            <person name="Woyke T."/>
            <person name="Wu D."/>
            <person name="Spring S."/>
            <person name="Schroeder M."/>
            <person name="Brambilla E."/>
            <person name="Klenk H.-P."/>
            <person name="Eisen J.A."/>
        </authorList>
    </citation>
    <scope>NUCLEOTIDE SEQUENCE [LARGE SCALE GENOMIC DNA]</scope>
    <source>
        <strain evidence="4">DSM 15908 / JCM 11604 / IC-154</strain>
    </source>
</reference>
<dbReference type="GeneID" id="14212002"/>
<gene>
    <name evidence="3" type="ordered locus">Calag_0742</name>
</gene>
<evidence type="ECO:0000259" key="2">
    <source>
        <dbReference type="SMART" id="SM00322"/>
    </source>
</evidence>
<evidence type="ECO:0000256" key="1">
    <source>
        <dbReference type="ARBA" id="ARBA00022884"/>
    </source>
</evidence>
<dbReference type="Pfam" id="PF17903">
    <property type="entry name" value="KH_KRR1_1st"/>
    <property type="match status" value="1"/>
</dbReference>
<dbReference type="SMART" id="SM00322">
    <property type="entry name" value="KH"/>
    <property type="match status" value="1"/>
</dbReference>
<proteinExistence type="predicted"/>
<dbReference type="Gene3D" id="3.30.1370.10">
    <property type="entry name" value="K Homology domain, type 1"/>
    <property type="match status" value="2"/>
</dbReference>
<dbReference type="InterPro" id="IPR055211">
    <property type="entry name" value="KH_PNO1_2nd"/>
</dbReference>
<dbReference type="OrthoDB" id="7870at2157"/>
<dbReference type="Pfam" id="PF22891">
    <property type="entry name" value="KH_PNO1_2nd"/>
    <property type="match status" value="1"/>
</dbReference>
<dbReference type="PANTHER" id="PTHR12826">
    <property type="entry name" value="RIBONUCLEASE Y"/>
    <property type="match status" value="1"/>
</dbReference>
<dbReference type="FunCoup" id="L0A9D7">
    <property type="interactions" value="93"/>
</dbReference>
<dbReference type="EMBL" id="CP003378">
    <property type="protein sequence ID" value="AFZ70486.1"/>
    <property type="molecule type" value="Genomic_DNA"/>
</dbReference>
<keyword evidence="1" id="KW-0694">RNA-binding</keyword>
<dbReference type="PANTHER" id="PTHR12826:SF13">
    <property type="entry name" value="RNA-BINDING PROTEIN PNO1"/>
    <property type="match status" value="1"/>
</dbReference>
<dbReference type="eggNOG" id="arCOG04150">
    <property type="taxonomic scope" value="Archaea"/>
</dbReference>
<feature type="domain" description="K Homology" evidence="2">
    <location>
        <begin position="94"/>
        <end position="167"/>
    </location>
</feature>
<dbReference type="GO" id="GO:0003723">
    <property type="term" value="F:RNA binding"/>
    <property type="evidence" value="ECO:0007669"/>
    <property type="project" value="UniProtKB-KW"/>
</dbReference>